<dbReference type="PANTHER" id="PTHR34821">
    <property type="entry name" value="INNER MEMBRANE PROTEIN YDCZ"/>
    <property type="match status" value="1"/>
</dbReference>
<evidence type="ECO:0000313" key="3">
    <source>
        <dbReference type="Proteomes" id="UP000036458"/>
    </source>
</evidence>
<dbReference type="Proteomes" id="UP000036458">
    <property type="component" value="Chromosome"/>
</dbReference>
<dbReference type="Pfam" id="PF04657">
    <property type="entry name" value="DMT_YdcZ"/>
    <property type="match status" value="1"/>
</dbReference>
<dbReference type="AlphaFoldDB" id="A0A0H4VMX3"/>
<dbReference type="STRING" id="1379910.TH63_05565"/>
<dbReference type="PATRIC" id="fig|1379910.4.peg.1215"/>
<dbReference type="EMBL" id="CP010777">
    <property type="protein sequence ID" value="AKQ45222.1"/>
    <property type="molecule type" value="Genomic_DNA"/>
</dbReference>
<gene>
    <name evidence="2" type="ORF">TH63_05565</name>
</gene>
<feature type="transmembrane region" description="Helical" evidence="1">
    <location>
        <begin position="75"/>
        <end position="93"/>
    </location>
</feature>
<dbReference type="OrthoDB" id="9097160at2"/>
<evidence type="ECO:0000256" key="1">
    <source>
        <dbReference type="SAM" id="Phobius"/>
    </source>
</evidence>
<reference evidence="2 3" key="1">
    <citation type="submission" date="2015-01" db="EMBL/GenBank/DDBJ databases">
        <title>Rufibacter sp./DG31D/ whole genome sequencing.</title>
        <authorList>
            <person name="Kim M.K."/>
            <person name="Srinivasan S."/>
            <person name="Lee J.-J."/>
        </authorList>
    </citation>
    <scope>NUCLEOTIDE SEQUENCE [LARGE SCALE GENOMIC DNA]</scope>
    <source>
        <strain evidence="2 3">DG31D</strain>
    </source>
</reference>
<feature type="transmembrane region" description="Helical" evidence="1">
    <location>
        <begin position="6"/>
        <end position="23"/>
    </location>
</feature>
<keyword evidence="1" id="KW-0472">Membrane</keyword>
<sequence>MGKELYYLLALSAGVAVAIQAGVNSQLKLAVGNPVITALFSFCIGTVVLLAVVLISYRQEFPSLQQLQGISSWKLTGGLLGVLYVTAVILAAPRIGAANTLGIIVAGQLLMAIVLDHFGWLGFPVQPINWSKVLGVVLLLAGVFLLRKV</sequence>
<organism evidence="2 3">
    <name type="scientific">Rufibacter radiotolerans</name>
    <dbReference type="NCBI Taxonomy" id="1379910"/>
    <lineage>
        <taxon>Bacteria</taxon>
        <taxon>Pseudomonadati</taxon>
        <taxon>Bacteroidota</taxon>
        <taxon>Cytophagia</taxon>
        <taxon>Cytophagales</taxon>
        <taxon>Hymenobacteraceae</taxon>
        <taxon>Rufibacter</taxon>
    </lineage>
</organism>
<protein>
    <recommendedName>
        <fullName evidence="4">DMT family transporter</fullName>
    </recommendedName>
</protein>
<accession>A0A0H4VMX3</accession>
<evidence type="ECO:0008006" key="4">
    <source>
        <dbReference type="Google" id="ProtNLM"/>
    </source>
</evidence>
<keyword evidence="1" id="KW-1133">Transmembrane helix</keyword>
<keyword evidence="1" id="KW-0812">Transmembrane</keyword>
<feature type="transmembrane region" description="Helical" evidence="1">
    <location>
        <begin position="129"/>
        <end position="146"/>
    </location>
</feature>
<dbReference type="RefSeq" id="WP_048920078.1">
    <property type="nucleotide sequence ID" value="NZ_CP010777.1"/>
</dbReference>
<name>A0A0H4VMX3_9BACT</name>
<dbReference type="GO" id="GO:0005886">
    <property type="term" value="C:plasma membrane"/>
    <property type="evidence" value="ECO:0007669"/>
    <property type="project" value="TreeGrafter"/>
</dbReference>
<proteinExistence type="predicted"/>
<dbReference type="InterPro" id="IPR006750">
    <property type="entry name" value="YdcZ"/>
</dbReference>
<evidence type="ECO:0000313" key="2">
    <source>
        <dbReference type="EMBL" id="AKQ45222.1"/>
    </source>
</evidence>
<dbReference type="PANTHER" id="PTHR34821:SF2">
    <property type="entry name" value="INNER MEMBRANE PROTEIN YDCZ"/>
    <property type="match status" value="1"/>
</dbReference>
<feature type="transmembrane region" description="Helical" evidence="1">
    <location>
        <begin position="100"/>
        <end position="123"/>
    </location>
</feature>
<keyword evidence="3" id="KW-1185">Reference proteome</keyword>
<dbReference type="KEGG" id="ruf:TH63_05565"/>
<feature type="transmembrane region" description="Helical" evidence="1">
    <location>
        <begin position="35"/>
        <end position="55"/>
    </location>
</feature>